<evidence type="ECO:0000313" key="2">
    <source>
        <dbReference type="EMBL" id="KXS09430.1"/>
    </source>
</evidence>
<keyword evidence="1" id="KW-1133">Transmembrane helix</keyword>
<feature type="transmembrane region" description="Helical" evidence="1">
    <location>
        <begin position="129"/>
        <end position="151"/>
    </location>
</feature>
<dbReference type="PANTHER" id="PTHR34391">
    <property type="entry name" value="UPF0658 GOLGI APPARATUS MEMBRANE PROTEIN C1952.10C-RELATED"/>
    <property type="match status" value="1"/>
</dbReference>
<dbReference type="AlphaFoldDB" id="A0A138ZY63"/>
<feature type="transmembrane region" description="Helical" evidence="1">
    <location>
        <begin position="77"/>
        <end position="101"/>
    </location>
</feature>
<feature type="transmembrane region" description="Helical" evidence="1">
    <location>
        <begin position="327"/>
        <end position="347"/>
    </location>
</feature>
<feature type="transmembrane region" description="Helical" evidence="1">
    <location>
        <begin position="210"/>
        <end position="234"/>
    </location>
</feature>
<evidence type="ECO:0000313" key="3">
    <source>
        <dbReference type="Proteomes" id="UP000070544"/>
    </source>
</evidence>
<keyword evidence="3" id="KW-1185">Reference proteome</keyword>
<dbReference type="GO" id="GO:0005794">
    <property type="term" value="C:Golgi apparatus"/>
    <property type="evidence" value="ECO:0007669"/>
    <property type="project" value="TreeGrafter"/>
</dbReference>
<accession>A0A138ZY63</accession>
<feature type="transmembrane region" description="Helical" evidence="1">
    <location>
        <begin position="163"/>
        <end position="182"/>
    </location>
</feature>
<reference evidence="2 3" key="1">
    <citation type="journal article" date="2015" name="Genome Biol. Evol.">
        <title>Phylogenomic analyses indicate that early fungi evolved digesting cell walls of algal ancestors of land plants.</title>
        <authorList>
            <person name="Chang Y."/>
            <person name="Wang S."/>
            <person name="Sekimoto S."/>
            <person name="Aerts A.L."/>
            <person name="Choi C."/>
            <person name="Clum A."/>
            <person name="LaButti K.M."/>
            <person name="Lindquist E.A."/>
            <person name="Yee Ngan C."/>
            <person name="Ohm R.A."/>
            <person name="Salamov A.A."/>
            <person name="Grigoriev I.V."/>
            <person name="Spatafora J.W."/>
            <person name="Berbee M.L."/>
        </authorList>
    </citation>
    <scope>NUCLEOTIDE SEQUENCE [LARGE SCALE GENOMIC DNA]</scope>
    <source>
        <strain evidence="2 3">JEL478</strain>
    </source>
</reference>
<keyword evidence="1" id="KW-0472">Membrane</keyword>
<dbReference type="PANTHER" id="PTHR34391:SF1">
    <property type="entry name" value="UPF0658 GOLGI APPARATUS MEMBRANE PROTEIN C1952.10C-RELATED"/>
    <property type="match status" value="1"/>
</dbReference>
<organism evidence="2 3">
    <name type="scientific">Gonapodya prolifera (strain JEL478)</name>
    <name type="common">Monoblepharis prolifera</name>
    <dbReference type="NCBI Taxonomy" id="1344416"/>
    <lineage>
        <taxon>Eukaryota</taxon>
        <taxon>Fungi</taxon>
        <taxon>Fungi incertae sedis</taxon>
        <taxon>Chytridiomycota</taxon>
        <taxon>Chytridiomycota incertae sedis</taxon>
        <taxon>Monoblepharidomycetes</taxon>
        <taxon>Monoblepharidales</taxon>
        <taxon>Gonapodyaceae</taxon>
        <taxon>Gonapodya</taxon>
    </lineage>
</organism>
<gene>
    <name evidence="2" type="ORF">M427DRAFT_231327</name>
</gene>
<sequence>MSTSIPLLKADSLIPQGSDKMSGTDENGSTARILTVDRTGETADGSSFTERSVGYIKKLSLALVGKLPGSSDRYTRIGFFLSVLQAVVGVALILSILIFHIKIERWIDEYWAGNNADLKKDDLYRVQSYALALKIYHILFLGTQVFQFYLYIDSIVNSNTMELITLFFFLVISFLYACVNVVQERGLTAELTETFEGFDLGDRYKPHHDLGFAILASNGLFLLLWMIIGSQVYLQMGWLMFRQIGADIKKRRRYIYHHMMLLLLKMDVFFFIGFAVQYFVLVVENPKYALDLGSTVGFGLVAIGGAVLAITVGVMAVRSQSAAQMSVFLLLCVAGFGYLASVMFDLYGKNDLVKQQFTGSREGLAFAEPCSSFCSVSYWVS</sequence>
<dbReference type="OrthoDB" id="2448307at2759"/>
<keyword evidence="1" id="KW-0812">Transmembrane</keyword>
<evidence type="ECO:0000256" key="1">
    <source>
        <dbReference type="SAM" id="Phobius"/>
    </source>
</evidence>
<name>A0A138ZY63_GONPJ</name>
<protein>
    <submittedName>
        <fullName evidence="2">Uncharacterized protein</fullName>
    </submittedName>
</protein>
<proteinExistence type="predicted"/>
<dbReference type="EMBL" id="KQ965865">
    <property type="protein sequence ID" value="KXS09430.1"/>
    <property type="molecule type" value="Genomic_DNA"/>
</dbReference>
<feature type="transmembrane region" description="Helical" evidence="1">
    <location>
        <begin position="292"/>
        <end position="315"/>
    </location>
</feature>
<dbReference type="InterPro" id="IPR040410">
    <property type="entry name" value="UPF0658_Golgi"/>
</dbReference>
<feature type="transmembrane region" description="Helical" evidence="1">
    <location>
        <begin position="255"/>
        <end position="280"/>
    </location>
</feature>
<dbReference type="Proteomes" id="UP000070544">
    <property type="component" value="Unassembled WGS sequence"/>
</dbReference>